<dbReference type="PANTHER" id="PTHR33625:SF1">
    <property type="entry name" value="EXPRESSED PROTEIN"/>
    <property type="match status" value="1"/>
</dbReference>
<feature type="compositionally biased region" description="Polar residues" evidence="1">
    <location>
        <begin position="205"/>
        <end position="214"/>
    </location>
</feature>
<organism evidence="3">
    <name type="scientific">Triticum aestivum</name>
    <name type="common">Wheat</name>
    <dbReference type="NCBI Taxonomy" id="4565"/>
    <lineage>
        <taxon>Eukaryota</taxon>
        <taxon>Viridiplantae</taxon>
        <taxon>Streptophyta</taxon>
        <taxon>Embryophyta</taxon>
        <taxon>Tracheophyta</taxon>
        <taxon>Spermatophyta</taxon>
        <taxon>Magnoliopsida</taxon>
        <taxon>Liliopsida</taxon>
        <taxon>Poales</taxon>
        <taxon>Poaceae</taxon>
        <taxon>BOP clade</taxon>
        <taxon>Pooideae</taxon>
        <taxon>Triticodae</taxon>
        <taxon>Triticeae</taxon>
        <taxon>Triticinae</taxon>
        <taxon>Triticum</taxon>
    </lineage>
</organism>
<reference evidence="3" key="2">
    <citation type="submission" date="2018-10" db="UniProtKB">
        <authorList>
            <consortium name="EnsemblPlants"/>
        </authorList>
    </citation>
    <scope>IDENTIFICATION</scope>
</reference>
<feature type="region of interest" description="Disordered" evidence="1">
    <location>
        <begin position="196"/>
        <end position="215"/>
    </location>
</feature>
<name>A0A3B6JNU3_WHEAT</name>
<dbReference type="Gramene" id="TraesRN4D0100642400.1">
    <property type="protein sequence ID" value="TraesRN4D0100642400.1"/>
    <property type="gene ID" value="TraesRN4D0100642400"/>
</dbReference>
<dbReference type="SMR" id="A0A3B6JNU3"/>
<dbReference type="Gramene" id="TraesJUL4D03G02549090.1">
    <property type="protein sequence ID" value="TraesJUL4D03G02549090.1"/>
    <property type="gene ID" value="TraesJUL4D03G02549090"/>
</dbReference>
<evidence type="ECO:0000313" key="4">
    <source>
        <dbReference type="Proteomes" id="UP000019116"/>
    </source>
</evidence>
<accession>A0A3B6JNU3</accession>
<dbReference type="Gramene" id="TraesCS4D03G0621300.1">
    <property type="protein sequence ID" value="TraesCS4D03G0621300.1.CDS"/>
    <property type="gene ID" value="TraesCS4D03G0621300"/>
</dbReference>
<dbReference type="PaxDb" id="4565-Traes_4DL_1ADDB5BFD.2"/>
<evidence type="ECO:0000256" key="2">
    <source>
        <dbReference type="SAM" id="Phobius"/>
    </source>
</evidence>
<dbReference type="Gramene" id="TraesPARA_EIv1.0_1474320.1">
    <property type="protein sequence ID" value="TraesPARA_EIv1.0_1474320.1.CDS"/>
    <property type="gene ID" value="TraesPARA_EIv1.0_1474320"/>
</dbReference>
<dbReference type="Proteomes" id="UP000019116">
    <property type="component" value="Chromosome 4D"/>
</dbReference>
<dbReference type="Gramene" id="TraesMAC4D03G02527940.1">
    <property type="protein sequence ID" value="TraesMAC4D03G02527940.1"/>
    <property type="gene ID" value="TraesMAC4D03G02527940"/>
</dbReference>
<dbReference type="AlphaFoldDB" id="A0A3B6JNU3"/>
<dbReference type="Gramene" id="TraesCAD_scaffold_008749_01G000200.1">
    <property type="protein sequence ID" value="TraesCAD_scaffold_008749_01G000200.1"/>
    <property type="gene ID" value="TraesCAD_scaffold_008749_01G000200"/>
</dbReference>
<dbReference type="KEGG" id="taes:123100194"/>
<dbReference type="STRING" id="4565.A0A3B6JNU3"/>
<dbReference type="PANTHER" id="PTHR33625">
    <property type="entry name" value="OS08G0179900 PROTEIN"/>
    <property type="match status" value="1"/>
</dbReference>
<gene>
    <name evidence="3" type="primary">LOC123100194</name>
</gene>
<dbReference type="GeneID" id="123100194"/>
<keyword evidence="4" id="KW-1185">Reference proteome</keyword>
<keyword evidence="2" id="KW-0472">Membrane</keyword>
<dbReference type="Gramene" id="TraesLAC4D03G02483390.1">
    <property type="protein sequence ID" value="TraesLAC4D03G02483390.1"/>
    <property type="gene ID" value="TraesLAC4D03G02483390"/>
</dbReference>
<dbReference type="EnsemblPlants" id="TraesCS4D02G259900.1">
    <property type="protein sequence ID" value="TraesCS4D02G259900.1"/>
    <property type="gene ID" value="TraesCS4D02G259900"/>
</dbReference>
<dbReference type="Gramene" id="TraesJAG4D03G02527020.1">
    <property type="protein sequence ID" value="TraesJAG4D03G02527020.1"/>
    <property type="gene ID" value="TraesJAG4D03G02527020"/>
</dbReference>
<dbReference type="OMA" id="DAFEMWW"/>
<dbReference type="Gramene" id="TraesARI4D03G02569770.1">
    <property type="protein sequence ID" value="TraesARI4D03G02569770.1"/>
    <property type="gene ID" value="TraesARI4D03G02569770"/>
</dbReference>
<dbReference type="RefSeq" id="XP_044378092.1">
    <property type="nucleotide sequence ID" value="XM_044522157.1"/>
</dbReference>
<protein>
    <submittedName>
        <fullName evidence="3">Uncharacterized protein</fullName>
    </submittedName>
</protein>
<dbReference type="Gramene" id="TraesSTA4D03G02525190.1">
    <property type="protein sequence ID" value="TraesSTA4D03G02525190.1"/>
    <property type="gene ID" value="TraesSTA4D03G02525190"/>
</dbReference>
<dbReference type="Gramene" id="TraesWEE_scaffold_120254_01G000200.1">
    <property type="protein sequence ID" value="TraesWEE_scaffold_120254_01G000200.1"/>
    <property type="gene ID" value="TraesWEE_scaffold_120254_01G000200"/>
</dbReference>
<dbReference type="Gramene" id="TraesCS4D02G259900.1">
    <property type="protein sequence ID" value="TraesCS4D02G259900.1"/>
    <property type="gene ID" value="TraesCS4D02G259900"/>
</dbReference>
<dbReference type="Gramene" id="TraesNOR4D03G02547110.1">
    <property type="protein sequence ID" value="TraesNOR4D03G02547110.1"/>
    <property type="gene ID" value="TraesNOR4D03G02547110"/>
</dbReference>
<reference evidence="3" key="1">
    <citation type="submission" date="2018-08" db="EMBL/GenBank/DDBJ databases">
        <authorList>
            <person name="Rossello M."/>
        </authorList>
    </citation>
    <scope>NUCLEOTIDE SEQUENCE [LARGE SCALE GENOMIC DNA]</scope>
    <source>
        <strain evidence="3">cv. Chinese Spring</strain>
    </source>
</reference>
<sequence>MGGGSMGIRAAARAAFISGYRSASNARRSALPSSSSAAAADTRPASTATTFDDWYIPDREVFGPVPSHEEAMAATLDLRDAFEIAKIDSHGGRLDISKTHISHDGLDDPTKVAQETFQDHLHSEASKHEEQHDSLSVASGSSSARVIEAFTMLHESPEAQDVVASLASDKNVWEAVMKNKKLVEFYKTNLSESSSVTDEAELSDAESSQSSNGVVSPGDAFSDYIQMMKAFVSEMVTNLSSIMQDLVATADEGQSKGMLKTLIINTKKDFTNGPSSFVLLAIASILVVLLKRA</sequence>
<evidence type="ECO:0000313" key="3">
    <source>
        <dbReference type="EnsemblPlants" id="TraesCS4D02G259900.1"/>
    </source>
</evidence>
<dbReference type="Gramene" id="TraesLDM4D03G02532260.1">
    <property type="protein sequence ID" value="TraesLDM4D03G02532260.1"/>
    <property type="gene ID" value="TraesLDM4D03G02532260"/>
</dbReference>
<dbReference type="Gramene" id="TraesSYM4D03G02558100.1">
    <property type="protein sequence ID" value="TraesSYM4D03G02558100.1"/>
    <property type="gene ID" value="TraesSYM4D03G02558100"/>
</dbReference>
<proteinExistence type="predicted"/>
<dbReference type="OrthoDB" id="659599at2759"/>
<keyword evidence="2" id="KW-0812">Transmembrane</keyword>
<keyword evidence="2" id="KW-1133">Transmembrane helix</keyword>
<evidence type="ECO:0000256" key="1">
    <source>
        <dbReference type="SAM" id="MobiDB-lite"/>
    </source>
</evidence>
<feature type="transmembrane region" description="Helical" evidence="2">
    <location>
        <begin position="273"/>
        <end position="290"/>
    </location>
</feature>
<dbReference type="Gramene" id="TraesCLE_scaffold_028690_01G000200.1">
    <property type="protein sequence ID" value="TraesCLE_scaffold_028690_01G000200.1"/>
    <property type="gene ID" value="TraesCLE_scaffold_028690_01G000200"/>
</dbReference>